<feature type="domain" description="Tail fibre protein gp37 trimerization region" evidence="2">
    <location>
        <begin position="315"/>
        <end position="393"/>
    </location>
</feature>
<comment type="caution">
    <text evidence="3">The sequence shown here is derived from an EMBL/GenBank/DDBJ whole genome shotgun (WGS) entry which is preliminary data.</text>
</comment>
<proteinExistence type="predicted"/>
<sequence length="472" mass="51038">MYYIDNNSGSPTMPALSPAQSNTPTWFTEGDKNKGISWIGQDWLNILQAELLNILSEAGIKPDKGKLNQLTLSIKAIITANAYTQTNNLKEIFDAGIAAQVAARSHLGLGKLATKDSLGPADVNALAKDQNLADVPDKAKARTALQLGNSATRNVGTTANTVAAGDDARIIATKKAIDDTQTGLAIQGVMWVASADDLSNLPAGARRFAKNNAGVTVLPAAGYFFLEVLAKRDVANGSCILATSDKRDVWIGLRYTVPADANFTWIQLNQNVENLGLTEAVKRALNAVQKSGDTMTGSLMVIGNLTLQSDARMHFTIRNADGSSRTYIYKDKGGDGVHINNGVDGGGDFVFNKNGEFYSPSAIHAGSTTYQNDGNINGTAWGGYISTWLNDRFVARDNNINTRATWDWVNQSFITNVRYSAERQVGAIGVRSYHKNTVLTGFDNHDADYSAESLFWSEIQIYKNGQWLVIGR</sequence>
<reference evidence="3 4" key="1">
    <citation type="submission" date="2017-03" db="EMBL/GenBank/DDBJ databases">
        <authorList>
            <person name="Afonso C.L."/>
            <person name="Miller P.J."/>
            <person name="Scott M.A."/>
            <person name="Spackman E."/>
            <person name="Goraichik I."/>
            <person name="Dimitrov K.M."/>
            <person name="Suarez D.L."/>
            <person name="Swayne D.E."/>
        </authorList>
    </citation>
    <scope>NUCLEOTIDE SEQUENCE [LARGE SCALE GENOMIC DNA]</scope>
    <source>
        <strain evidence="3 4">ATCC 51113</strain>
    </source>
</reference>
<dbReference type="Gene3D" id="6.20.70.20">
    <property type="match status" value="1"/>
</dbReference>
<dbReference type="Pfam" id="PF20744">
    <property type="entry name" value="gp37_trimer"/>
    <property type="match status" value="1"/>
</dbReference>
<evidence type="ECO:0000313" key="3">
    <source>
        <dbReference type="EMBL" id="OQM43530.1"/>
    </source>
</evidence>
<evidence type="ECO:0000313" key="4">
    <source>
        <dbReference type="Proteomes" id="UP000192573"/>
    </source>
</evidence>
<dbReference type="Proteomes" id="UP000192573">
    <property type="component" value="Unassembled WGS sequence"/>
</dbReference>
<evidence type="ECO:0000256" key="1">
    <source>
        <dbReference type="SAM" id="MobiDB-lite"/>
    </source>
</evidence>
<dbReference type="EMBL" id="NAEW01000001">
    <property type="protein sequence ID" value="OQM43530.1"/>
    <property type="molecule type" value="Genomic_DNA"/>
</dbReference>
<gene>
    <name evidence="3" type="ORF">BZK42_01175</name>
</gene>
<name>A0A1V8P4D5_CITBR</name>
<organism evidence="3 4">
    <name type="scientific">Citrobacter braakii</name>
    <dbReference type="NCBI Taxonomy" id="57706"/>
    <lineage>
        <taxon>Bacteria</taxon>
        <taxon>Pseudomonadati</taxon>
        <taxon>Pseudomonadota</taxon>
        <taxon>Gammaproteobacteria</taxon>
        <taxon>Enterobacterales</taxon>
        <taxon>Enterobacteriaceae</taxon>
        <taxon>Citrobacter</taxon>
        <taxon>Citrobacter freundii complex</taxon>
    </lineage>
</organism>
<dbReference type="InterPro" id="IPR048388">
    <property type="entry name" value="Gp37_trimer"/>
</dbReference>
<accession>A0A1V8P4D5</accession>
<evidence type="ECO:0000259" key="2">
    <source>
        <dbReference type="Pfam" id="PF20744"/>
    </source>
</evidence>
<feature type="compositionally biased region" description="Polar residues" evidence="1">
    <location>
        <begin position="1"/>
        <end position="11"/>
    </location>
</feature>
<protein>
    <recommendedName>
        <fullName evidence="2">Tail fibre protein gp37 trimerization region domain-containing protein</fullName>
    </recommendedName>
</protein>
<feature type="region of interest" description="Disordered" evidence="1">
    <location>
        <begin position="1"/>
        <end position="21"/>
    </location>
</feature>
<dbReference type="AlphaFoldDB" id="A0A1V8P4D5"/>